<dbReference type="InterPro" id="IPR024973">
    <property type="entry name" value="ESPR"/>
</dbReference>
<organism evidence="2 3">
    <name type="scientific">Acinetobacter tibetensis</name>
    <dbReference type="NCBI Taxonomy" id="2943497"/>
    <lineage>
        <taxon>Bacteria</taxon>
        <taxon>Pseudomonadati</taxon>
        <taxon>Pseudomonadota</taxon>
        <taxon>Gammaproteobacteria</taxon>
        <taxon>Moraxellales</taxon>
        <taxon>Moraxellaceae</taxon>
        <taxon>Acinetobacter</taxon>
    </lineage>
</organism>
<evidence type="ECO:0000313" key="2">
    <source>
        <dbReference type="EMBL" id="USE82322.1"/>
    </source>
</evidence>
<reference evidence="2" key="1">
    <citation type="submission" date="2022-06" db="EMBL/GenBank/DDBJ databases">
        <title>Isolation, identification and characterization of iprodione-degrading strains in Lhasa, Tibet.</title>
        <authorList>
            <person name="Pan H."/>
        </authorList>
    </citation>
    <scope>NUCLEOTIDE SEQUENCE</scope>
    <source>
        <strain evidence="2">Y-23</strain>
    </source>
</reference>
<dbReference type="EMBL" id="CP098732">
    <property type="protein sequence ID" value="USE82322.1"/>
    <property type="molecule type" value="Genomic_DNA"/>
</dbReference>
<sequence>MNKVYKLVWSGILGAWVVVSENSKGKKNLQQINSLQTRS</sequence>
<dbReference type="AlphaFoldDB" id="A0AAE9LPI5"/>
<dbReference type="KEGG" id="atz:M5E07_10920"/>
<protein>
    <submittedName>
        <fullName evidence="2">ESPR domain-containing protein</fullName>
    </submittedName>
</protein>
<feature type="domain" description="ESPR" evidence="1">
    <location>
        <begin position="1"/>
        <end position="27"/>
    </location>
</feature>
<dbReference type="Proteomes" id="UP001056716">
    <property type="component" value="Chromosome"/>
</dbReference>
<dbReference type="RefSeq" id="WP_252219221.1">
    <property type="nucleotide sequence ID" value="NZ_CP098732.1"/>
</dbReference>
<accession>A0AAE9LPI5</accession>
<proteinExistence type="predicted"/>
<name>A0AAE9LPI5_9GAMM</name>
<keyword evidence="3" id="KW-1185">Reference proteome</keyword>
<evidence type="ECO:0000313" key="3">
    <source>
        <dbReference type="Proteomes" id="UP001056716"/>
    </source>
</evidence>
<evidence type="ECO:0000259" key="1">
    <source>
        <dbReference type="Pfam" id="PF13018"/>
    </source>
</evidence>
<dbReference type="Pfam" id="PF13018">
    <property type="entry name" value="ESPR"/>
    <property type="match status" value="1"/>
</dbReference>
<gene>
    <name evidence="2" type="ORF">M5E07_10920</name>
</gene>